<sequence length="142" mass="15760">MDVFLGNPIIINAQFTITGKLMKKTNTPIKMAEIIVLTNENKAIASQLTNEQGEFKITIAQGNYNIQIKQLGITIAEKNIQVDENINLGILYADETKELEEIAIISSKKIIERKVDKVIFNVQNSARASSGDALEALKVTRE</sequence>
<reference evidence="1" key="1">
    <citation type="submission" date="2020-12" db="EMBL/GenBank/DDBJ databases">
        <title>Genome sequencing of genetic groups of Flavobacterium columnare.</title>
        <authorList>
            <person name="Waldbieser G.C."/>
            <person name="Griffin M.J."/>
            <person name="LaFrentz B.R."/>
        </authorList>
    </citation>
    <scope>NUCLEOTIDE SEQUENCE</scope>
    <source>
        <strain evidence="1">90-106</strain>
    </source>
</reference>
<dbReference type="Pfam" id="PF13715">
    <property type="entry name" value="CarbopepD_reg_2"/>
    <property type="match status" value="1"/>
</dbReference>
<organism evidence="1">
    <name type="scientific">Flavobacterium columnare</name>
    <dbReference type="NCBI Taxonomy" id="996"/>
    <lineage>
        <taxon>Bacteria</taxon>
        <taxon>Pseudomonadati</taxon>
        <taxon>Bacteroidota</taxon>
        <taxon>Flavobacteriia</taxon>
        <taxon>Flavobacteriales</taxon>
        <taxon>Flavobacteriaceae</taxon>
        <taxon>Flavobacterium</taxon>
    </lineage>
</organism>
<dbReference type="AlphaFoldDB" id="A0A8G0KUV6"/>
<name>A0A8G0KUV6_9FLAO</name>
<keyword evidence="1" id="KW-0121">Carboxypeptidase</keyword>
<accession>A0A8G0KUV6</accession>
<dbReference type="KEGG" id="fdv:JJC05_15915"/>
<gene>
    <name evidence="1" type="ORF">JJC05_15915</name>
</gene>
<dbReference type="EMBL" id="CP067378">
    <property type="protein sequence ID" value="QYS88887.1"/>
    <property type="molecule type" value="Genomic_DNA"/>
</dbReference>
<keyword evidence="1" id="KW-0378">Hydrolase</keyword>
<protein>
    <submittedName>
        <fullName evidence="1">Carboxypeptidase-like regulatory domain-containing protein</fullName>
    </submittedName>
</protein>
<dbReference type="Proteomes" id="UP000824721">
    <property type="component" value="Chromosome"/>
</dbReference>
<keyword evidence="1" id="KW-0645">Protease</keyword>
<proteinExistence type="predicted"/>
<dbReference type="InterPro" id="IPR008969">
    <property type="entry name" value="CarboxyPept-like_regulatory"/>
</dbReference>
<evidence type="ECO:0000313" key="1">
    <source>
        <dbReference type="EMBL" id="QYS88887.1"/>
    </source>
</evidence>
<dbReference type="SUPFAM" id="SSF49464">
    <property type="entry name" value="Carboxypeptidase regulatory domain-like"/>
    <property type="match status" value="1"/>
</dbReference>
<dbReference type="GO" id="GO:0004180">
    <property type="term" value="F:carboxypeptidase activity"/>
    <property type="evidence" value="ECO:0007669"/>
    <property type="project" value="UniProtKB-KW"/>
</dbReference>
<dbReference type="Gene3D" id="2.60.40.1120">
    <property type="entry name" value="Carboxypeptidase-like, regulatory domain"/>
    <property type="match status" value="1"/>
</dbReference>